<comment type="caution">
    <text evidence="2">The sequence shown here is derived from an EMBL/GenBank/DDBJ whole genome shotgun (WGS) entry which is preliminary data.</text>
</comment>
<proteinExistence type="inferred from homology"/>
<dbReference type="Proteomes" id="UP001595969">
    <property type="component" value="Unassembled WGS sequence"/>
</dbReference>
<name>A0ABV9MVL0_9ENTE</name>
<dbReference type="Gene3D" id="1.20.1500.10">
    <property type="entry name" value="YheA/YmcA-like"/>
    <property type="match status" value="1"/>
</dbReference>
<evidence type="ECO:0000256" key="1">
    <source>
        <dbReference type="HAMAP-Rule" id="MF_01526"/>
    </source>
</evidence>
<evidence type="ECO:0000313" key="3">
    <source>
        <dbReference type="Proteomes" id="UP001595969"/>
    </source>
</evidence>
<dbReference type="InterPro" id="IPR023378">
    <property type="entry name" value="YheA/YmcA-like_dom_sf"/>
</dbReference>
<dbReference type="SUPFAM" id="SSF158622">
    <property type="entry name" value="YheA/YmcA-like"/>
    <property type="match status" value="1"/>
</dbReference>
<evidence type="ECO:0000313" key="2">
    <source>
        <dbReference type="EMBL" id="MFC4718713.1"/>
    </source>
</evidence>
<dbReference type="InterPro" id="IPR010368">
    <property type="entry name" value="Com_YlbF"/>
</dbReference>
<gene>
    <name evidence="2" type="ORF">ACFO5I_03010</name>
</gene>
<sequence>MSANLYDTANQLEREIREDAAFQALSASFKRLKENEEAYGLFKEFQTFQQELHQKMMSGEELSDDDAQQAQALAEKVQTEEIISDLMKHEQAFSLVVNDLNRIIMNPLRELYEG</sequence>
<organism evidence="2 3">
    <name type="scientific">Enterococcus lemanii</name>
    <dbReference type="NCBI Taxonomy" id="1159752"/>
    <lineage>
        <taxon>Bacteria</taxon>
        <taxon>Bacillati</taxon>
        <taxon>Bacillota</taxon>
        <taxon>Bacilli</taxon>
        <taxon>Lactobacillales</taxon>
        <taxon>Enterococcaceae</taxon>
        <taxon>Enterococcus</taxon>
    </lineage>
</organism>
<accession>A0ABV9MVL0</accession>
<dbReference type="RefSeq" id="WP_204653982.1">
    <property type="nucleotide sequence ID" value="NZ_JAFBFD010000017.1"/>
</dbReference>
<comment type="similarity">
    <text evidence="1">Belongs to the UPF0342 family.</text>
</comment>
<dbReference type="EMBL" id="JBHSGS010000015">
    <property type="protein sequence ID" value="MFC4718713.1"/>
    <property type="molecule type" value="Genomic_DNA"/>
</dbReference>
<dbReference type="HAMAP" id="MF_01526">
    <property type="entry name" value="UPF0342"/>
    <property type="match status" value="1"/>
</dbReference>
<reference evidence="3" key="1">
    <citation type="journal article" date="2019" name="Int. J. Syst. Evol. Microbiol.">
        <title>The Global Catalogue of Microorganisms (GCM) 10K type strain sequencing project: providing services to taxonomists for standard genome sequencing and annotation.</title>
        <authorList>
            <consortium name="The Broad Institute Genomics Platform"/>
            <consortium name="The Broad Institute Genome Sequencing Center for Infectious Disease"/>
            <person name="Wu L."/>
            <person name="Ma J."/>
        </authorList>
    </citation>
    <scope>NUCLEOTIDE SEQUENCE [LARGE SCALE GENOMIC DNA]</scope>
    <source>
        <strain evidence="3">CGMCC 1.19032</strain>
    </source>
</reference>
<keyword evidence="3" id="KW-1185">Reference proteome</keyword>
<protein>
    <recommendedName>
        <fullName evidence="1">UPF0342 protein ACFO5I_03010</fullName>
    </recommendedName>
</protein>
<dbReference type="Pfam" id="PF06133">
    <property type="entry name" value="Com_YlbF"/>
    <property type="match status" value="1"/>
</dbReference>